<dbReference type="Proteomes" id="UP000596742">
    <property type="component" value="Unassembled WGS sequence"/>
</dbReference>
<evidence type="ECO:0000256" key="6">
    <source>
        <dbReference type="ARBA" id="ARBA00023054"/>
    </source>
</evidence>
<dbReference type="Gene3D" id="3.40.50.300">
    <property type="entry name" value="P-loop containing nucleotide triphosphate hydrolases"/>
    <property type="match status" value="2"/>
</dbReference>
<feature type="short sequence motif" description="Q motif" evidence="9">
    <location>
        <begin position="17"/>
        <end position="45"/>
    </location>
</feature>
<dbReference type="GO" id="GO:0003724">
    <property type="term" value="F:RNA helicase activity"/>
    <property type="evidence" value="ECO:0007669"/>
    <property type="project" value="UniProtKB-EC"/>
</dbReference>
<dbReference type="SMART" id="SM01178">
    <property type="entry name" value="DUF4217"/>
    <property type="match status" value="1"/>
</dbReference>
<evidence type="ECO:0000256" key="1">
    <source>
        <dbReference type="ARBA" id="ARBA00022741"/>
    </source>
</evidence>
<dbReference type="InterPro" id="IPR001650">
    <property type="entry name" value="Helicase_C-like"/>
</dbReference>
<comment type="catalytic activity">
    <reaction evidence="8 10">
        <text>ATP + H2O = ADP + phosphate + H(+)</text>
        <dbReference type="Rhea" id="RHEA:13065"/>
        <dbReference type="ChEBI" id="CHEBI:15377"/>
        <dbReference type="ChEBI" id="CHEBI:15378"/>
        <dbReference type="ChEBI" id="CHEBI:30616"/>
        <dbReference type="ChEBI" id="CHEBI:43474"/>
        <dbReference type="ChEBI" id="CHEBI:456216"/>
        <dbReference type="EC" id="3.6.4.13"/>
    </reaction>
</comment>
<dbReference type="GO" id="GO:0016787">
    <property type="term" value="F:hydrolase activity"/>
    <property type="evidence" value="ECO:0007669"/>
    <property type="project" value="UniProtKB-KW"/>
</dbReference>
<dbReference type="Pfam" id="PF00271">
    <property type="entry name" value="Helicase_C"/>
    <property type="match status" value="1"/>
</dbReference>
<dbReference type="GO" id="GO:0003723">
    <property type="term" value="F:RNA binding"/>
    <property type="evidence" value="ECO:0007669"/>
    <property type="project" value="UniProtKB-UniRule"/>
</dbReference>
<organism evidence="15 16">
    <name type="scientific">Mytilus galloprovincialis</name>
    <name type="common">Mediterranean mussel</name>
    <dbReference type="NCBI Taxonomy" id="29158"/>
    <lineage>
        <taxon>Eukaryota</taxon>
        <taxon>Metazoa</taxon>
        <taxon>Spiralia</taxon>
        <taxon>Lophotrochozoa</taxon>
        <taxon>Mollusca</taxon>
        <taxon>Bivalvia</taxon>
        <taxon>Autobranchia</taxon>
        <taxon>Pteriomorphia</taxon>
        <taxon>Mytilida</taxon>
        <taxon>Mytiloidea</taxon>
        <taxon>Mytilidae</taxon>
        <taxon>Mytilinae</taxon>
        <taxon>Mytilus</taxon>
    </lineage>
</organism>
<dbReference type="SMART" id="SM00490">
    <property type="entry name" value="HELICc"/>
    <property type="match status" value="1"/>
</dbReference>
<evidence type="ECO:0000256" key="3">
    <source>
        <dbReference type="ARBA" id="ARBA00022806"/>
    </source>
</evidence>
<feature type="domain" description="DEAD-box RNA helicase Q" evidence="14">
    <location>
        <begin position="17"/>
        <end position="45"/>
    </location>
</feature>
<dbReference type="AlphaFoldDB" id="A0A8B6DMG5"/>
<protein>
    <recommendedName>
        <fullName evidence="10">ATP-dependent RNA helicase</fullName>
        <ecNumber evidence="10">3.6.4.13</ecNumber>
    </recommendedName>
</protein>
<feature type="domain" description="Helicase C-terminal" evidence="13">
    <location>
        <begin position="262"/>
        <end position="416"/>
    </location>
</feature>
<keyword evidence="3 10" id="KW-0347">Helicase</keyword>
<evidence type="ECO:0000313" key="16">
    <source>
        <dbReference type="Proteomes" id="UP000596742"/>
    </source>
</evidence>
<evidence type="ECO:0000256" key="8">
    <source>
        <dbReference type="ARBA" id="ARBA00047984"/>
    </source>
</evidence>
<dbReference type="InterPro" id="IPR011545">
    <property type="entry name" value="DEAD/DEAH_box_helicase_dom"/>
</dbReference>
<dbReference type="FunFam" id="3.40.50.300:FF:000877">
    <property type="entry name" value="RNA helicase"/>
    <property type="match status" value="1"/>
</dbReference>
<evidence type="ECO:0000256" key="4">
    <source>
        <dbReference type="ARBA" id="ARBA00022840"/>
    </source>
</evidence>
<keyword evidence="1 10" id="KW-0547">Nucleotide-binding</keyword>
<evidence type="ECO:0000259" key="13">
    <source>
        <dbReference type="PROSITE" id="PS51194"/>
    </source>
</evidence>
<gene>
    <name evidence="15" type="ORF">MGAL_10B076824</name>
</gene>
<dbReference type="OrthoDB" id="7396459at2759"/>
<keyword evidence="5 10" id="KW-0694">RNA-binding</keyword>
<dbReference type="CDD" id="cd17960">
    <property type="entry name" value="DEADc_DDX55"/>
    <property type="match status" value="1"/>
</dbReference>
<keyword evidence="2 10" id="KW-0378">Hydrolase</keyword>
<feature type="domain" description="Helicase ATP-binding" evidence="12">
    <location>
        <begin position="48"/>
        <end position="230"/>
    </location>
</feature>
<comment type="caution">
    <text evidence="15">The sequence shown here is derived from an EMBL/GenBank/DDBJ whole genome shotgun (WGS) entry which is preliminary data.</text>
</comment>
<comment type="function">
    <text evidence="10">RNA helicase.</text>
</comment>
<dbReference type="GO" id="GO:0005524">
    <property type="term" value="F:ATP binding"/>
    <property type="evidence" value="ECO:0007669"/>
    <property type="project" value="UniProtKB-UniRule"/>
</dbReference>
<evidence type="ECO:0000256" key="9">
    <source>
        <dbReference type="PROSITE-ProRule" id="PRU00552"/>
    </source>
</evidence>
<evidence type="ECO:0000259" key="12">
    <source>
        <dbReference type="PROSITE" id="PS51192"/>
    </source>
</evidence>
<keyword evidence="16" id="KW-1185">Reference proteome</keyword>
<feature type="compositionally biased region" description="Acidic residues" evidence="11">
    <location>
        <begin position="559"/>
        <end position="568"/>
    </location>
</feature>
<feature type="region of interest" description="Disordered" evidence="11">
    <location>
        <begin position="505"/>
        <end position="568"/>
    </location>
</feature>
<dbReference type="PANTHER" id="PTHR24031">
    <property type="entry name" value="RNA HELICASE"/>
    <property type="match status" value="1"/>
</dbReference>
<dbReference type="CDD" id="cd18787">
    <property type="entry name" value="SF2_C_DEAD"/>
    <property type="match status" value="1"/>
</dbReference>
<evidence type="ECO:0000259" key="14">
    <source>
        <dbReference type="PROSITE" id="PS51195"/>
    </source>
</evidence>
<dbReference type="SUPFAM" id="SSF52540">
    <property type="entry name" value="P-loop containing nucleoside triphosphate hydrolases"/>
    <property type="match status" value="1"/>
</dbReference>
<comment type="domain">
    <text evidence="10">The Q motif is unique to and characteristic of the DEAD box family of RNA helicases and controls ATP binding and hydrolysis.</text>
</comment>
<reference evidence="15" key="1">
    <citation type="submission" date="2018-11" db="EMBL/GenBank/DDBJ databases">
        <authorList>
            <person name="Alioto T."/>
            <person name="Alioto T."/>
        </authorList>
    </citation>
    <scope>NUCLEOTIDE SEQUENCE</scope>
</reference>
<name>A0A8B6DMG5_MYTGA</name>
<evidence type="ECO:0000256" key="11">
    <source>
        <dbReference type="SAM" id="MobiDB-lite"/>
    </source>
</evidence>
<evidence type="ECO:0000313" key="15">
    <source>
        <dbReference type="EMBL" id="VDI21515.1"/>
    </source>
</evidence>
<dbReference type="FunFam" id="3.40.50.300:FF:001022">
    <property type="entry name" value="RNA helicase"/>
    <property type="match status" value="1"/>
</dbReference>
<dbReference type="SMART" id="SM00487">
    <property type="entry name" value="DEXDc"/>
    <property type="match status" value="1"/>
</dbReference>
<keyword evidence="6" id="KW-0175">Coiled coil</keyword>
<evidence type="ECO:0000256" key="5">
    <source>
        <dbReference type="ARBA" id="ARBA00022884"/>
    </source>
</evidence>
<dbReference type="Pfam" id="PF13959">
    <property type="entry name" value="CTE_SPB4"/>
    <property type="match status" value="1"/>
</dbReference>
<evidence type="ECO:0000256" key="2">
    <source>
        <dbReference type="ARBA" id="ARBA00022801"/>
    </source>
</evidence>
<sequence>MLFLKLSEVPVKMAGTWKNLSIGLSLPICNILKELNFEEPTPVQSACIPLFMKNKDVAAEAVTGSGKTLAFLIPILEMLHKKEPLSKHEVGAIIITPTRELACQIYEVLSEFLKKFPGMTSALIIGGKDQDEMIEALKKNGGHIIIATPGRLEAMLEKNINQCNLAGRVKSLEVLVLDEADMLLDMGFETSINTILRYLPKQRRTGLFSATQTDEVEKLIRAGLRNPVRINVKEKKSAEDVVDQRTPSSLQNLYMIVDSDEKLNQLVNFIQCHRKEKVMVFFSTCAGVEYFSKCLQAILKNHQVLSIHGKLKQKRNKIMEKFRKLESGLLICTDVMARGIDIPDVNWVIQYDPPKSAESFVHRCGRTARIGNIGTALVFLLPAEETYVKFIEINQKVYLRPLIKKDDVNNYLPKLQNLALKDRAIFEKGARAYVSFVQSYIKHECSMIFRVKLLDFGKLATGFGLLKIPKMPELKGKVLENFQPTEVELSEIPYRDKTREKIRKQNIAKGIESSKKKQKSRPPRSVAWSDKKNQKDKKKDRKDGKTKNKKRKLEKSVEVDEDNDDDDLEQDFKMLKKLKKGKVSVEQFDKEFMDLSDGE</sequence>
<accession>A0A8B6DMG5</accession>
<dbReference type="EC" id="3.6.4.13" evidence="10"/>
<comment type="similarity">
    <text evidence="7">Belongs to the DEAD box helicase family. DDX55/SPB4 subfamily.</text>
</comment>
<dbReference type="InterPro" id="IPR014014">
    <property type="entry name" value="RNA_helicase_DEAD_Q_motif"/>
</dbReference>
<keyword evidence="4 10" id="KW-0067">ATP-binding</keyword>
<dbReference type="PROSITE" id="PS51194">
    <property type="entry name" value="HELICASE_CTER"/>
    <property type="match status" value="1"/>
</dbReference>
<dbReference type="Pfam" id="PF00270">
    <property type="entry name" value="DEAD"/>
    <property type="match status" value="1"/>
</dbReference>
<dbReference type="PROSITE" id="PS51195">
    <property type="entry name" value="Q_MOTIF"/>
    <property type="match status" value="1"/>
</dbReference>
<proteinExistence type="inferred from homology"/>
<dbReference type="PROSITE" id="PS51192">
    <property type="entry name" value="HELICASE_ATP_BIND_1"/>
    <property type="match status" value="1"/>
</dbReference>
<dbReference type="Pfam" id="PF23681">
    <property type="entry name" value="CTT_SPB4"/>
    <property type="match status" value="1"/>
</dbReference>
<dbReference type="InterPro" id="IPR025313">
    <property type="entry name" value="SPB4-like_CTE"/>
</dbReference>
<dbReference type="InterPro" id="IPR056330">
    <property type="entry name" value="CTT_SPB4"/>
</dbReference>
<dbReference type="InterPro" id="IPR014001">
    <property type="entry name" value="Helicase_ATP-bd"/>
</dbReference>
<evidence type="ECO:0000256" key="10">
    <source>
        <dbReference type="RuleBase" id="RU365068"/>
    </source>
</evidence>
<dbReference type="InterPro" id="IPR027417">
    <property type="entry name" value="P-loop_NTPase"/>
</dbReference>
<dbReference type="EMBL" id="UYJE01003684">
    <property type="protein sequence ID" value="VDI21515.1"/>
    <property type="molecule type" value="Genomic_DNA"/>
</dbReference>
<evidence type="ECO:0000256" key="7">
    <source>
        <dbReference type="ARBA" id="ARBA00038002"/>
    </source>
</evidence>